<protein>
    <submittedName>
        <fullName evidence="1">Uncharacterized protein</fullName>
    </submittedName>
</protein>
<evidence type="ECO:0000313" key="1">
    <source>
        <dbReference type="EMBL" id="TDO03766.1"/>
    </source>
</evidence>
<proteinExistence type="predicted"/>
<name>A0A4R6H854_9BACT</name>
<reference evidence="1 2" key="1">
    <citation type="submission" date="2019-03" db="EMBL/GenBank/DDBJ databases">
        <title>Freshwater and sediment microbial communities from various areas in North America, analyzing microbe dynamics in response to fracking.</title>
        <authorList>
            <person name="Lamendella R."/>
        </authorList>
    </citation>
    <scope>NUCLEOTIDE SEQUENCE [LARGE SCALE GENOMIC DNA]</scope>
    <source>
        <strain evidence="1 2">114D</strain>
    </source>
</reference>
<evidence type="ECO:0000313" key="2">
    <source>
        <dbReference type="Proteomes" id="UP000294848"/>
    </source>
</evidence>
<accession>A0A4R6H854</accession>
<sequence length="83" mass="9450">MVSKKRKATTAQNTQTMRTKPLGFISKAYKKRVHKAKSSTIQFLKEIIKAISYFWKLTKMELPVVNVVLKFVTGSQLGIPSCF</sequence>
<dbReference type="Proteomes" id="UP000294848">
    <property type="component" value="Unassembled WGS sequence"/>
</dbReference>
<gene>
    <name evidence="1" type="ORF">DET52_10298</name>
</gene>
<organism evidence="1 2">
    <name type="scientific">Sunxiuqinia elliptica</name>
    <dbReference type="NCBI Taxonomy" id="655355"/>
    <lineage>
        <taxon>Bacteria</taxon>
        <taxon>Pseudomonadati</taxon>
        <taxon>Bacteroidota</taxon>
        <taxon>Bacteroidia</taxon>
        <taxon>Marinilabiliales</taxon>
        <taxon>Prolixibacteraceae</taxon>
        <taxon>Sunxiuqinia</taxon>
    </lineage>
</organism>
<dbReference type="AlphaFoldDB" id="A0A4R6H854"/>
<comment type="caution">
    <text evidence="1">The sequence shown here is derived from an EMBL/GenBank/DDBJ whole genome shotgun (WGS) entry which is preliminary data.</text>
</comment>
<dbReference type="RefSeq" id="WP_133464101.1">
    <property type="nucleotide sequence ID" value="NZ_SNWI01000002.1"/>
</dbReference>
<dbReference type="EMBL" id="SNWI01000002">
    <property type="protein sequence ID" value="TDO03766.1"/>
    <property type="molecule type" value="Genomic_DNA"/>
</dbReference>